<dbReference type="CDD" id="cd02042">
    <property type="entry name" value="ParAB_family"/>
    <property type="match status" value="1"/>
</dbReference>
<proteinExistence type="predicted"/>
<name>A0ABU4RMF6_9HYPH</name>
<dbReference type="RefSeq" id="WP_319843894.1">
    <property type="nucleotide sequence ID" value="NZ_JAXAFJ010000003.1"/>
</dbReference>
<keyword evidence="3" id="KW-1185">Reference proteome</keyword>
<evidence type="ECO:0000313" key="3">
    <source>
        <dbReference type="Proteomes" id="UP001274321"/>
    </source>
</evidence>
<feature type="domain" description="CobQ/CobB/MinD/ParA nucleotide binding" evidence="1">
    <location>
        <begin position="5"/>
        <end position="185"/>
    </location>
</feature>
<accession>A0ABU4RMF6</accession>
<dbReference type="Pfam" id="PF01656">
    <property type="entry name" value="CbiA"/>
    <property type="match status" value="1"/>
</dbReference>
<reference evidence="2 3" key="1">
    <citation type="submission" date="2023-11" db="EMBL/GenBank/DDBJ databases">
        <authorList>
            <person name="Bao R."/>
        </authorList>
    </citation>
    <scope>NUCLEOTIDE SEQUENCE [LARGE SCALE GENOMIC DNA]</scope>
    <source>
        <strain evidence="2 3">PJ23</strain>
    </source>
</reference>
<sequence length="224" mass="23951">MPYIISFVQRKGGVGKTTLAVSVASELRRRGADLGLIDADPQASSCAWAEPGNLTFPVYEIGLNGDAVTQWAEQVRKVPHHCIVIDTSPNERSVAAALALSTVCLIPCTPSGLDVDATLKTLDIVRAVRERRRPRLNVVLVPNRVDLRTLEGRQIVEELLELGEPVAPAVGARTTFLRAFSTGSSVFEQKPGGMADLEIKELCNFLEAGFGPASAAPARSYSAG</sequence>
<dbReference type="PIRSF" id="PIRSF009320">
    <property type="entry name" value="Nuc_binding_HP_1000"/>
    <property type="match status" value="1"/>
</dbReference>
<dbReference type="PANTHER" id="PTHR13696:SF96">
    <property type="entry name" value="COBQ_COBB_MIND_PARA NUCLEOTIDE BINDING DOMAIN-CONTAINING PROTEIN"/>
    <property type="match status" value="1"/>
</dbReference>
<dbReference type="SUPFAM" id="SSF52540">
    <property type="entry name" value="P-loop containing nucleoside triphosphate hydrolases"/>
    <property type="match status" value="1"/>
</dbReference>
<evidence type="ECO:0000313" key="2">
    <source>
        <dbReference type="EMBL" id="MDX6805766.1"/>
    </source>
</evidence>
<dbReference type="Gene3D" id="3.40.50.300">
    <property type="entry name" value="P-loop containing nucleotide triphosphate hydrolases"/>
    <property type="match status" value="1"/>
</dbReference>
<dbReference type="InterPro" id="IPR002586">
    <property type="entry name" value="CobQ/CobB/MinD/ParA_Nub-bd_dom"/>
</dbReference>
<dbReference type="InterPro" id="IPR050678">
    <property type="entry name" value="DNA_Partitioning_ATPase"/>
</dbReference>
<comment type="caution">
    <text evidence="2">The sequence shown here is derived from an EMBL/GenBank/DDBJ whole genome shotgun (WGS) entry which is preliminary data.</text>
</comment>
<protein>
    <submittedName>
        <fullName evidence="2">ParA family protein</fullName>
    </submittedName>
</protein>
<dbReference type="Proteomes" id="UP001274321">
    <property type="component" value="Unassembled WGS sequence"/>
</dbReference>
<dbReference type="EMBL" id="JAXAFJ010000003">
    <property type="protein sequence ID" value="MDX6805766.1"/>
    <property type="molecule type" value="Genomic_DNA"/>
</dbReference>
<evidence type="ECO:0000259" key="1">
    <source>
        <dbReference type="Pfam" id="PF01656"/>
    </source>
</evidence>
<dbReference type="InterPro" id="IPR027417">
    <property type="entry name" value="P-loop_NTPase"/>
</dbReference>
<dbReference type="PANTHER" id="PTHR13696">
    <property type="entry name" value="P-LOOP CONTAINING NUCLEOSIDE TRIPHOSPHATE HYDROLASE"/>
    <property type="match status" value="1"/>
</dbReference>
<organism evidence="2 3">
    <name type="scientific">Terrihabitans rhizophilus</name>
    <dbReference type="NCBI Taxonomy" id="3092662"/>
    <lineage>
        <taxon>Bacteria</taxon>
        <taxon>Pseudomonadati</taxon>
        <taxon>Pseudomonadota</taxon>
        <taxon>Alphaproteobacteria</taxon>
        <taxon>Hyphomicrobiales</taxon>
        <taxon>Terrihabitans</taxon>
    </lineage>
</organism>
<gene>
    <name evidence="2" type="ORF">SCD90_06800</name>
</gene>